<proteinExistence type="predicted"/>
<dbReference type="Proteomes" id="UP000265970">
    <property type="component" value="Unassembled WGS sequence"/>
</dbReference>
<comment type="caution">
    <text evidence="2">The sequence shown here is derived from an EMBL/GenBank/DDBJ whole genome shotgun (WGS) entry which is preliminary data.</text>
</comment>
<dbReference type="RefSeq" id="WP_118238947.1">
    <property type="nucleotide sequence ID" value="NZ_QRZV01000002.1"/>
</dbReference>
<protein>
    <submittedName>
        <fullName evidence="2">Uncharacterized protein</fullName>
    </submittedName>
</protein>
<organism evidence="2 3">
    <name type="scientific">Bifidobacterium pseudolongum</name>
    <dbReference type="NCBI Taxonomy" id="1694"/>
    <lineage>
        <taxon>Bacteria</taxon>
        <taxon>Bacillati</taxon>
        <taxon>Actinomycetota</taxon>
        <taxon>Actinomycetes</taxon>
        <taxon>Bifidobacteriales</taxon>
        <taxon>Bifidobacteriaceae</taxon>
        <taxon>Bifidobacterium</taxon>
    </lineage>
</organism>
<evidence type="ECO:0000313" key="3">
    <source>
        <dbReference type="Proteomes" id="UP000265970"/>
    </source>
</evidence>
<gene>
    <name evidence="2" type="ORF">DWV92_03175</name>
</gene>
<evidence type="ECO:0000313" key="2">
    <source>
        <dbReference type="EMBL" id="RGW09642.1"/>
    </source>
</evidence>
<evidence type="ECO:0000256" key="1">
    <source>
        <dbReference type="SAM" id="MobiDB-lite"/>
    </source>
</evidence>
<reference evidence="2 3" key="1">
    <citation type="submission" date="2018-08" db="EMBL/GenBank/DDBJ databases">
        <title>A genome reference for cultivated species of the human gut microbiota.</title>
        <authorList>
            <person name="Zou Y."/>
            <person name="Xue W."/>
            <person name="Luo G."/>
        </authorList>
    </citation>
    <scope>NUCLEOTIDE SEQUENCE [LARGE SCALE GENOMIC DNA]</scope>
    <source>
        <strain evidence="2 3">AF13-3LB</strain>
    </source>
</reference>
<accession>A0A395XDG7</accession>
<name>A0A395XDG7_9BIFI</name>
<feature type="compositionally biased region" description="Low complexity" evidence="1">
    <location>
        <begin position="1"/>
        <end position="20"/>
    </location>
</feature>
<feature type="region of interest" description="Disordered" evidence="1">
    <location>
        <begin position="1"/>
        <end position="22"/>
    </location>
</feature>
<sequence>MMTRSATTSTRSVSTTSPPDTDYRYEDVYNHYLIDIDDWQAECEFYDLDHLEFDIGIEPDRRTYTWWTLDEMLADPHMMRVNADLIGTLELIDAGLLPVPSAEG</sequence>
<dbReference type="AlphaFoldDB" id="A0A395XDG7"/>
<dbReference type="EMBL" id="QRZV01000002">
    <property type="protein sequence ID" value="RGW09642.1"/>
    <property type="molecule type" value="Genomic_DNA"/>
</dbReference>